<evidence type="ECO:0000313" key="1">
    <source>
        <dbReference type="EMBL" id="GBM88946.1"/>
    </source>
</evidence>
<accession>A0A4Y2JIL6</accession>
<dbReference type="AlphaFoldDB" id="A0A4Y2JIL6"/>
<name>A0A4Y2JIL6_ARAVE</name>
<evidence type="ECO:0000313" key="2">
    <source>
        <dbReference type="Proteomes" id="UP000499080"/>
    </source>
</evidence>
<reference evidence="1 2" key="1">
    <citation type="journal article" date="2019" name="Sci. Rep.">
        <title>Orb-weaving spider Araneus ventricosus genome elucidates the spidroin gene catalogue.</title>
        <authorList>
            <person name="Kono N."/>
            <person name="Nakamura H."/>
            <person name="Ohtoshi R."/>
            <person name="Moran D.A.P."/>
            <person name="Shinohara A."/>
            <person name="Yoshida Y."/>
            <person name="Fujiwara M."/>
            <person name="Mori M."/>
            <person name="Tomita M."/>
            <person name="Arakawa K."/>
        </authorList>
    </citation>
    <scope>NUCLEOTIDE SEQUENCE [LARGE SCALE GENOMIC DNA]</scope>
</reference>
<sequence>MQFLSTGSKQMLLGKSLPHTNGVLEIGLVCLYSSKIQDPHKLHWPNFVVAISKADIRRQKKRLIPLALVPVLLLSPGNEGKIEKMV</sequence>
<dbReference type="Proteomes" id="UP000499080">
    <property type="component" value="Unassembled WGS sequence"/>
</dbReference>
<organism evidence="1 2">
    <name type="scientific">Araneus ventricosus</name>
    <name type="common">Orbweaver spider</name>
    <name type="synonym">Epeira ventricosa</name>
    <dbReference type="NCBI Taxonomy" id="182803"/>
    <lineage>
        <taxon>Eukaryota</taxon>
        <taxon>Metazoa</taxon>
        <taxon>Ecdysozoa</taxon>
        <taxon>Arthropoda</taxon>
        <taxon>Chelicerata</taxon>
        <taxon>Arachnida</taxon>
        <taxon>Araneae</taxon>
        <taxon>Araneomorphae</taxon>
        <taxon>Entelegynae</taxon>
        <taxon>Araneoidea</taxon>
        <taxon>Araneidae</taxon>
        <taxon>Araneus</taxon>
    </lineage>
</organism>
<comment type="caution">
    <text evidence="1">The sequence shown here is derived from an EMBL/GenBank/DDBJ whole genome shotgun (WGS) entry which is preliminary data.</text>
</comment>
<dbReference type="EMBL" id="BGPR01003502">
    <property type="protein sequence ID" value="GBM88946.1"/>
    <property type="molecule type" value="Genomic_DNA"/>
</dbReference>
<keyword evidence="2" id="KW-1185">Reference proteome</keyword>
<proteinExistence type="predicted"/>
<gene>
    <name evidence="1" type="ORF">AVEN_146638_1</name>
</gene>
<protein>
    <submittedName>
        <fullName evidence="1">Uncharacterized protein</fullName>
    </submittedName>
</protein>